<evidence type="ECO:0000313" key="3">
    <source>
        <dbReference type="Proteomes" id="UP000186955"/>
    </source>
</evidence>
<feature type="compositionally biased region" description="Basic and acidic residues" evidence="1">
    <location>
        <begin position="60"/>
        <end position="81"/>
    </location>
</feature>
<protein>
    <submittedName>
        <fullName evidence="2">Uncharacterized protein</fullName>
    </submittedName>
</protein>
<feature type="region of interest" description="Disordered" evidence="1">
    <location>
        <begin position="26"/>
        <end position="96"/>
    </location>
</feature>
<name>A0A1Q5UP80_9EURO</name>
<feature type="compositionally biased region" description="Polar residues" evidence="1">
    <location>
        <begin position="42"/>
        <end position="59"/>
    </location>
</feature>
<reference evidence="2 3" key="1">
    <citation type="submission" date="2016-10" db="EMBL/GenBank/DDBJ databases">
        <title>Genome sequence of the ascomycete fungus Penicillium subrubescens.</title>
        <authorList>
            <person name="De Vries R.P."/>
            <person name="Peng M."/>
            <person name="Dilokpimol A."/>
            <person name="Hilden K."/>
            <person name="Makela M.R."/>
            <person name="Grigoriev I."/>
            <person name="Riley R."/>
            <person name="Granchi Z."/>
        </authorList>
    </citation>
    <scope>NUCLEOTIDE SEQUENCE [LARGE SCALE GENOMIC DNA]</scope>
    <source>
        <strain evidence="2 3">CBS 132785</strain>
    </source>
</reference>
<organism evidence="2 3">
    <name type="scientific">Penicillium subrubescens</name>
    <dbReference type="NCBI Taxonomy" id="1316194"/>
    <lineage>
        <taxon>Eukaryota</taxon>
        <taxon>Fungi</taxon>
        <taxon>Dikarya</taxon>
        <taxon>Ascomycota</taxon>
        <taxon>Pezizomycotina</taxon>
        <taxon>Eurotiomycetes</taxon>
        <taxon>Eurotiomycetidae</taxon>
        <taxon>Eurotiales</taxon>
        <taxon>Aspergillaceae</taxon>
        <taxon>Penicillium</taxon>
    </lineage>
</organism>
<evidence type="ECO:0000256" key="1">
    <source>
        <dbReference type="SAM" id="MobiDB-lite"/>
    </source>
</evidence>
<proteinExistence type="predicted"/>
<sequence length="96" mass="11036">MSSRDLNENLNDMGLGEIVNELKELGISDDEDERSSDMETLYGSSMNRRYSDGQSSDTNTNDRERCVDDSYDKDDPYRDEPCQFNERSFQEGGKTD</sequence>
<dbReference type="EMBL" id="MNBE01000104">
    <property type="protein sequence ID" value="OKP14285.1"/>
    <property type="molecule type" value="Genomic_DNA"/>
</dbReference>
<evidence type="ECO:0000313" key="2">
    <source>
        <dbReference type="EMBL" id="OKP14285.1"/>
    </source>
</evidence>
<dbReference type="Proteomes" id="UP000186955">
    <property type="component" value="Unassembled WGS sequence"/>
</dbReference>
<comment type="caution">
    <text evidence="2">The sequence shown here is derived from an EMBL/GenBank/DDBJ whole genome shotgun (WGS) entry which is preliminary data.</text>
</comment>
<keyword evidence="3" id="KW-1185">Reference proteome</keyword>
<accession>A0A1Q5UP80</accession>
<dbReference type="AlphaFoldDB" id="A0A1Q5UP80"/>
<gene>
    <name evidence="2" type="ORF">PENSUB_48</name>
</gene>